<organism evidence="1">
    <name type="scientific">Arundo donax</name>
    <name type="common">Giant reed</name>
    <name type="synonym">Donax arundinaceus</name>
    <dbReference type="NCBI Taxonomy" id="35708"/>
    <lineage>
        <taxon>Eukaryota</taxon>
        <taxon>Viridiplantae</taxon>
        <taxon>Streptophyta</taxon>
        <taxon>Embryophyta</taxon>
        <taxon>Tracheophyta</taxon>
        <taxon>Spermatophyta</taxon>
        <taxon>Magnoliopsida</taxon>
        <taxon>Liliopsida</taxon>
        <taxon>Poales</taxon>
        <taxon>Poaceae</taxon>
        <taxon>PACMAD clade</taxon>
        <taxon>Arundinoideae</taxon>
        <taxon>Arundineae</taxon>
        <taxon>Arundo</taxon>
    </lineage>
</organism>
<dbReference type="AlphaFoldDB" id="A0A0A9GEL5"/>
<protein>
    <submittedName>
        <fullName evidence="1">Uncharacterized protein</fullName>
    </submittedName>
</protein>
<proteinExistence type="predicted"/>
<reference evidence="1" key="2">
    <citation type="journal article" date="2015" name="Data Brief">
        <title>Shoot transcriptome of the giant reed, Arundo donax.</title>
        <authorList>
            <person name="Barrero R.A."/>
            <person name="Guerrero F.D."/>
            <person name="Moolhuijzen P."/>
            <person name="Goolsby J.A."/>
            <person name="Tidwell J."/>
            <person name="Bellgard S.E."/>
            <person name="Bellgard M.I."/>
        </authorList>
    </citation>
    <scope>NUCLEOTIDE SEQUENCE</scope>
    <source>
        <tissue evidence="1">Shoot tissue taken approximately 20 cm above the soil surface</tissue>
    </source>
</reference>
<name>A0A0A9GEL5_ARUDO</name>
<sequence>MQLISVGQLADHGCRVIFDDMTYLVEDCHTRQILGTGRRHRDHQGLYILERLHLPTSSATVPLPSATASTATPFGSFAKWHHRLGHLCRSRLSTLANQGVLGRVTIMVFKALWRPGYAWTPRRQLGDV</sequence>
<evidence type="ECO:0000313" key="1">
    <source>
        <dbReference type="EMBL" id="JAE23525.1"/>
    </source>
</evidence>
<reference evidence="1" key="1">
    <citation type="submission" date="2014-09" db="EMBL/GenBank/DDBJ databases">
        <authorList>
            <person name="Magalhaes I.L.F."/>
            <person name="Oliveira U."/>
            <person name="Santos F.R."/>
            <person name="Vidigal T.H.D.A."/>
            <person name="Brescovit A.D."/>
            <person name="Santos A.J."/>
        </authorList>
    </citation>
    <scope>NUCLEOTIDE SEQUENCE</scope>
    <source>
        <tissue evidence="1">Shoot tissue taken approximately 20 cm above the soil surface</tissue>
    </source>
</reference>
<dbReference type="EMBL" id="GBRH01174371">
    <property type="protein sequence ID" value="JAE23525.1"/>
    <property type="molecule type" value="Transcribed_RNA"/>
</dbReference>
<accession>A0A0A9GEL5</accession>